<evidence type="ECO:0000256" key="7">
    <source>
        <dbReference type="ARBA" id="ARBA00022741"/>
    </source>
</evidence>
<comment type="catalytic activity">
    <reaction evidence="1">
        <text>6-hydroxymethyl-7,8-dihydropterin + ATP = (7,8-dihydropterin-6-yl)methyl diphosphate + AMP + H(+)</text>
        <dbReference type="Rhea" id="RHEA:11412"/>
        <dbReference type="ChEBI" id="CHEBI:15378"/>
        <dbReference type="ChEBI" id="CHEBI:30616"/>
        <dbReference type="ChEBI" id="CHEBI:44841"/>
        <dbReference type="ChEBI" id="CHEBI:72950"/>
        <dbReference type="ChEBI" id="CHEBI:456215"/>
        <dbReference type="EC" id="2.7.6.3"/>
    </reaction>
</comment>
<keyword evidence="11" id="KW-0289">Folate biosynthesis</keyword>
<evidence type="ECO:0000259" key="13">
    <source>
        <dbReference type="PROSITE" id="PS00794"/>
    </source>
</evidence>
<dbReference type="PATRIC" id="fig|1423786.4.peg.2366"/>
<keyword evidence="6" id="KW-0808">Transferase</keyword>
<dbReference type="RefSeq" id="WP_054735811.1">
    <property type="nucleotide sequence ID" value="NZ_AZFZ01000053.1"/>
</dbReference>
<dbReference type="CDD" id="cd00483">
    <property type="entry name" value="HPPK"/>
    <property type="match status" value="1"/>
</dbReference>
<dbReference type="FunFam" id="3.30.1130.10:FF:000001">
    <property type="entry name" value="GTP cyclohydrolase 1"/>
    <property type="match status" value="1"/>
</dbReference>
<keyword evidence="8" id="KW-0418">Kinase</keyword>
<proteinExistence type="inferred from homology"/>
<dbReference type="NCBIfam" id="NF006826">
    <property type="entry name" value="PRK09347.1-3"/>
    <property type="match status" value="1"/>
</dbReference>
<dbReference type="AlphaFoldDB" id="A0A0R1YHR1"/>
<dbReference type="Pfam" id="PF01288">
    <property type="entry name" value="HPPK"/>
    <property type="match status" value="1"/>
</dbReference>
<accession>A0A0R1YHR1</accession>
<dbReference type="InterPro" id="IPR001474">
    <property type="entry name" value="GTP_CycHdrlase_I"/>
</dbReference>
<dbReference type="SUPFAM" id="SSF55083">
    <property type="entry name" value="6-hydroxymethyl-7,8-dihydropterin pyrophosphokinase, HPPK"/>
    <property type="match status" value="1"/>
</dbReference>
<dbReference type="PROSITE" id="PS00794">
    <property type="entry name" value="HPPK"/>
    <property type="match status" value="1"/>
</dbReference>
<evidence type="ECO:0000256" key="11">
    <source>
        <dbReference type="ARBA" id="ARBA00022909"/>
    </source>
</evidence>
<dbReference type="NCBIfam" id="TIGR00063">
    <property type="entry name" value="folE"/>
    <property type="match status" value="1"/>
</dbReference>
<gene>
    <name evidence="12" type="primary">folE</name>
    <name evidence="14" type="ORF">FD47_GL002252</name>
</gene>
<dbReference type="Gene3D" id="3.30.1130.10">
    <property type="match status" value="1"/>
</dbReference>
<dbReference type="InterPro" id="IPR043133">
    <property type="entry name" value="GTP-CH-I_C/QueF"/>
</dbReference>
<dbReference type="SUPFAM" id="SSF55620">
    <property type="entry name" value="Tetrahydrobiopterin biosynthesis enzymes-like"/>
    <property type="match status" value="1"/>
</dbReference>
<evidence type="ECO:0000256" key="2">
    <source>
        <dbReference type="ARBA" id="ARBA00001052"/>
    </source>
</evidence>
<evidence type="ECO:0000313" key="15">
    <source>
        <dbReference type="Proteomes" id="UP000051010"/>
    </source>
</evidence>
<keyword evidence="7 12" id="KW-0547">Nucleotide-binding</keyword>
<dbReference type="PANTHER" id="PTHR11109:SF7">
    <property type="entry name" value="GTP CYCLOHYDROLASE 1"/>
    <property type="match status" value="1"/>
</dbReference>
<evidence type="ECO:0000256" key="3">
    <source>
        <dbReference type="ARBA" id="ARBA00005051"/>
    </source>
</evidence>
<dbReference type="UniPathway" id="UPA00848">
    <property type="reaction ID" value="UER00151"/>
</dbReference>
<dbReference type="HAMAP" id="MF_00223">
    <property type="entry name" value="FolE"/>
    <property type="match status" value="1"/>
</dbReference>
<dbReference type="GO" id="GO:0003848">
    <property type="term" value="F:2-amino-4-hydroxy-6-hydroxymethyldihydropteridine diphosphokinase activity"/>
    <property type="evidence" value="ECO:0007669"/>
    <property type="project" value="UniProtKB-EC"/>
</dbReference>
<keyword evidence="12" id="KW-0342">GTP-binding</keyword>
<dbReference type="InterPro" id="IPR000550">
    <property type="entry name" value="Hppk"/>
</dbReference>
<dbReference type="GO" id="GO:0046656">
    <property type="term" value="P:folic acid biosynthetic process"/>
    <property type="evidence" value="ECO:0007669"/>
    <property type="project" value="UniProtKB-KW"/>
</dbReference>
<evidence type="ECO:0000256" key="9">
    <source>
        <dbReference type="ARBA" id="ARBA00022801"/>
    </source>
</evidence>
<reference evidence="14 15" key="1">
    <citation type="journal article" date="2015" name="Genome Announc.">
        <title>Expanding the biotechnology potential of lactobacilli through comparative genomics of 213 strains and associated genera.</title>
        <authorList>
            <person name="Sun Z."/>
            <person name="Harris H.M."/>
            <person name="McCann A."/>
            <person name="Guo C."/>
            <person name="Argimon S."/>
            <person name="Zhang W."/>
            <person name="Yang X."/>
            <person name="Jeffery I.B."/>
            <person name="Cooney J.C."/>
            <person name="Kagawa T.F."/>
            <person name="Liu W."/>
            <person name="Song Y."/>
            <person name="Salvetti E."/>
            <person name="Wrobel A."/>
            <person name="Rasinkangas P."/>
            <person name="Parkhill J."/>
            <person name="Rea M.C."/>
            <person name="O'Sullivan O."/>
            <person name="Ritari J."/>
            <person name="Douillard F.P."/>
            <person name="Paul Ross R."/>
            <person name="Yang R."/>
            <person name="Briner A.E."/>
            <person name="Felis G.E."/>
            <person name="de Vos W.M."/>
            <person name="Barrangou R."/>
            <person name="Klaenhammer T.R."/>
            <person name="Caufield P.W."/>
            <person name="Cui Y."/>
            <person name="Zhang H."/>
            <person name="O'Toole P.W."/>
        </authorList>
    </citation>
    <scope>NUCLEOTIDE SEQUENCE [LARGE SCALE GENOMIC DNA]</scope>
    <source>
        <strain evidence="14 15">DSM 18390</strain>
    </source>
</reference>
<keyword evidence="5 12" id="KW-0554">One-carbon metabolism</keyword>
<comment type="caution">
    <text evidence="14">The sequence shown here is derived from an EMBL/GenBank/DDBJ whole genome shotgun (WGS) entry which is preliminary data.</text>
</comment>
<sequence length="357" mass="40833">MENNVILSLGSNIGNREFYLNQAISQIGQDTHILVNQQSDFYETSPVGNVKQRQFINLALNIATTYTPEKLLTRVHQIEASLNRTRDIHWGPRTLDIDIVFWNDQQIKTTDLTVPHPEAFNRLFVLAPTLEVIDANFPLYKQIKAAVDGWSAKDQQVNLIRREDQSETVIQSSVRHLLSAIGDDPDRPGLVETPDRVFRMYHEIFSSQGIENFQDYKLFKTDETNDAKMIMMKNIPFYSMCEHHMMPFWGKVHIAYIPDHGTIIGLSKLPRLVDFVSHKLGLQEKVTDDLVIQLNRILAPKGVAVIVDARHMCVEMRGVKKTDSSTRTIRFTGVFDKQPELRTEFLNSIGDVNGKTI</sequence>
<dbReference type="Pfam" id="PF01227">
    <property type="entry name" value="GTP_cyclohydroI"/>
    <property type="match status" value="1"/>
</dbReference>
<dbReference type="NCBIfam" id="NF006825">
    <property type="entry name" value="PRK09347.1-2"/>
    <property type="match status" value="1"/>
</dbReference>
<dbReference type="EC" id="3.5.4.16" evidence="12"/>
<dbReference type="GO" id="GO:0005524">
    <property type="term" value="F:ATP binding"/>
    <property type="evidence" value="ECO:0007669"/>
    <property type="project" value="UniProtKB-KW"/>
</dbReference>
<dbReference type="Proteomes" id="UP000051010">
    <property type="component" value="Unassembled WGS sequence"/>
</dbReference>
<dbReference type="GO" id="GO:0046654">
    <property type="term" value="P:tetrahydrofolate biosynthetic process"/>
    <property type="evidence" value="ECO:0007669"/>
    <property type="project" value="UniProtKB-UniRule"/>
</dbReference>
<keyword evidence="12" id="KW-0479">Metal-binding</keyword>
<feature type="binding site" evidence="12">
    <location>
        <position position="313"/>
    </location>
    <ligand>
        <name>Zn(2+)</name>
        <dbReference type="ChEBI" id="CHEBI:29105"/>
    </ligand>
</feature>
<evidence type="ECO:0000256" key="12">
    <source>
        <dbReference type="HAMAP-Rule" id="MF_00223"/>
    </source>
</evidence>
<dbReference type="EMBL" id="AZFZ01000053">
    <property type="protein sequence ID" value="KRM41777.1"/>
    <property type="molecule type" value="Genomic_DNA"/>
</dbReference>
<dbReference type="GO" id="GO:0006730">
    <property type="term" value="P:one-carbon metabolic process"/>
    <property type="evidence" value="ECO:0007669"/>
    <property type="project" value="UniProtKB-UniRule"/>
</dbReference>
<dbReference type="GO" id="GO:0003934">
    <property type="term" value="F:GTP cyclohydrolase I activity"/>
    <property type="evidence" value="ECO:0007669"/>
    <property type="project" value="UniProtKB-UniRule"/>
</dbReference>
<evidence type="ECO:0000256" key="6">
    <source>
        <dbReference type="ARBA" id="ARBA00022679"/>
    </source>
</evidence>
<comment type="pathway">
    <text evidence="4 12">Cofactor biosynthesis; 7,8-dihydroneopterin triphosphate biosynthesis; 7,8-dihydroneopterin triphosphate from GTP: step 1/1.</text>
</comment>
<dbReference type="InterPro" id="IPR043134">
    <property type="entry name" value="GTP-CH-I_N"/>
</dbReference>
<dbReference type="GO" id="GO:0016301">
    <property type="term" value="F:kinase activity"/>
    <property type="evidence" value="ECO:0007669"/>
    <property type="project" value="UniProtKB-KW"/>
</dbReference>
<keyword evidence="9 12" id="KW-0378">Hydrolase</keyword>
<dbReference type="GO" id="GO:0008270">
    <property type="term" value="F:zinc ion binding"/>
    <property type="evidence" value="ECO:0007669"/>
    <property type="project" value="UniProtKB-UniRule"/>
</dbReference>
<dbReference type="GO" id="GO:0005737">
    <property type="term" value="C:cytoplasm"/>
    <property type="evidence" value="ECO:0007669"/>
    <property type="project" value="TreeGrafter"/>
</dbReference>
<comment type="similarity">
    <text evidence="12">Belongs to the GTP cyclohydrolase I family.</text>
</comment>
<evidence type="ECO:0000256" key="5">
    <source>
        <dbReference type="ARBA" id="ARBA00022563"/>
    </source>
</evidence>
<dbReference type="UniPathway" id="UPA00077">
    <property type="reaction ID" value="UER00155"/>
</dbReference>
<keyword evidence="12" id="KW-0862">Zinc</keyword>
<keyword evidence="10" id="KW-0067">ATP-binding</keyword>
<comment type="pathway">
    <text evidence="3">Cofactor biosynthesis; tetrahydrofolate biosynthesis; 2-amino-4-hydroxy-6-hydroxymethyl-7,8-dihydropteridine diphosphate from 7,8-dihydroneopterin triphosphate: step 4/4.</text>
</comment>
<protein>
    <recommendedName>
        <fullName evidence="12">GTP cyclohydrolase 1</fullName>
        <ecNumber evidence="12">3.5.4.16</ecNumber>
    </recommendedName>
    <alternativeName>
        <fullName evidence="12">GTP cyclohydrolase I</fullName>
        <shortName evidence="12">GTP-CH-I</shortName>
    </alternativeName>
</protein>
<dbReference type="NCBIfam" id="TIGR01498">
    <property type="entry name" value="folK"/>
    <property type="match status" value="1"/>
</dbReference>
<dbReference type="GO" id="GO:0005525">
    <property type="term" value="F:GTP binding"/>
    <property type="evidence" value="ECO:0007669"/>
    <property type="project" value="UniProtKB-KW"/>
</dbReference>
<dbReference type="InterPro" id="IPR035907">
    <property type="entry name" value="Hppk_sf"/>
</dbReference>
<evidence type="ECO:0000256" key="1">
    <source>
        <dbReference type="ARBA" id="ARBA00000198"/>
    </source>
</evidence>
<dbReference type="PANTHER" id="PTHR11109">
    <property type="entry name" value="GTP CYCLOHYDROLASE I"/>
    <property type="match status" value="1"/>
</dbReference>
<feature type="domain" description="7,8-dihydro-6-hydroxymethylpterin-pyrophosphokinase" evidence="13">
    <location>
        <begin position="89"/>
        <end position="100"/>
    </location>
</feature>
<evidence type="ECO:0000256" key="10">
    <source>
        <dbReference type="ARBA" id="ARBA00022840"/>
    </source>
</evidence>
<dbReference type="InterPro" id="IPR020602">
    <property type="entry name" value="GTP_CycHdrlase_I_dom"/>
</dbReference>
<dbReference type="GO" id="GO:0006729">
    <property type="term" value="P:tetrahydrobiopterin biosynthetic process"/>
    <property type="evidence" value="ECO:0007669"/>
    <property type="project" value="TreeGrafter"/>
</dbReference>
<feature type="binding site" evidence="12">
    <location>
        <position position="241"/>
    </location>
    <ligand>
        <name>Zn(2+)</name>
        <dbReference type="ChEBI" id="CHEBI:29105"/>
    </ligand>
</feature>
<comment type="catalytic activity">
    <reaction evidence="2 12">
        <text>GTP + H2O = 7,8-dihydroneopterin 3'-triphosphate + formate + H(+)</text>
        <dbReference type="Rhea" id="RHEA:17473"/>
        <dbReference type="ChEBI" id="CHEBI:15377"/>
        <dbReference type="ChEBI" id="CHEBI:15378"/>
        <dbReference type="ChEBI" id="CHEBI:15740"/>
        <dbReference type="ChEBI" id="CHEBI:37565"/>
        <dbReference type="ChEBI" id="CHEBI:58462"/>
        <dbReference type="EC" id="3.5.4.16"/>
    </reaction>
</comment>
<evidence type="ECO:0000256" key="4">
    <source>
        <dbReference type="ARBA" id="ARBA00005080"/>
    </source>
</evidence>
<organism evidence="14 15">
    <name type="scientific">Lentilactobacillus parafarraginis DSM 18390 = JCM 14109</name>
    <dbReference type="NCBI Taxonomy" id="1423786"/>
    <lineage>
        <taxon>Bacteria</taxon>
        <taxon>Bacillati</taxon>
        <taxon>Bacillota</taxon>
        <taxon>Bacilli</taxon>
        <taxon>Lactobacillales</taxon>
        <taxon>Lactobacillaceae</taxon>
        <taxon>Lentilactobacillus</taxon>
    </lineage>
</organism>
<dbReference type="Gene3D" id="1.10.286.10">
    <property type="match status" value="1"/>
</dbReference>
<feature type="binding site" evidence="12">
    <location>
        <position position="244"/>
    </location>
    <ligand>
        <name>Zn(2+)</name>
        <dbReference type="ChEBI" id="CHEBI:29105"/>
    </ligand>
</feature>
<name>A0A0R1YHR1_9LACO</name>
<dbReference type="Gene3D" id="3.30.70.560">
    <property type="entry name" value="7,8-Dihydro-6-hydroxymethylpterin-pyrophosphokinase HPPK"/>
    <property type="match status" value="1"/>
</dbReference>
<evidence type="ECO:0000256" key="8">
    <source>
        <dbReference type="ARBA" id="ARBA00022777"/>
    </source>
</evidence>
<comment type="subunit">
    <text evidence="12">Homopolymer.</text>
</comment>
<evidence type="ECO:0000313" key="14">
    <source>
        <dbReference type="EMBL" id="KRM41777.1"/>
    </source>
</evidence>